<dbReference type="Pfam" id="PF00753">
    <property type="entry name" value="Lactamase_B"/>
    <property type="match status" value="1"/>
</dbReference>
<sequence>MGGALYDGFSKGVHAHLICHCLLIETDRDGLVLVDTGFGEQDMTQPQRRLPAFFRALNNIQYRRELTALHQIQQLGFQAADVRHIVLTHLDFDHAGGITDFPNARLHLMQDEIASVRAQRTWLDRRRYVDQQWRTTDDWHGYAPGGEKWFGFDAVRELDGLPPEILLIPLPGHTTGHAGVAISNSDGWLLHGGDAWFYRGEMAARYHCTPGLRFYQWMMEKDRQARLENQQRLRALAQQESAGVTLFCSHDAKEYERLRQG</sequence>
<protein>
    <submittedName>
        <fullName evidence="6">MBL fold metallo-hydrolase</fullName>
    </submittedName>
</protein>
<dbReference type="SMART" id="SM00849">
    <property type="entry name" value="Lactamase_B"/>
    <property type="match status" value="1"/>
</dbReference>
<dbReference type="GO" id="GO:0016787">
    <property type="term" value="F:hydrolase activity"/>
    <property type="evidence" value="ECO:0007669"/>
    <property type="project" value="UniProtKB-KW"/>
</dbReference>
<keyword evidence="2" id="KW-0479">Metal-binding</keyword>
<evidence type="ECO:0000259" key="5">
    <source>
        <dbReference type="SMART" id="SM00849"/>
    </source>
</evidence>
<dbReference type="GO" id="GO:0046872">
    <property type="term" value="F:metal ion binding"/>
    <property type="evidence" value="ECO:0007669"/>
    <property type="project" value="UniProtKB-KW"/>
</dbReference>
<feature type="domain" description="Metallo-beta-lactamase" evidence="5">
    <location>
        <begin position="18"/>
        <end position="250"/>
    </location>
</feature>
<keyword evidence="4" id="KW-0862">Zinc</keyword>
<dbReference type="Proteomes" id="UP000240212">
    <property type="component" value="Unassembled WGS sequence"/>
</dbReference>
<dbReference type="InterPro" id="IPR051013">
    <property type="entry name" value="MBL_superfamily_lactonases"/>
</dbReference>
<keyword evidence="3 6" id="KW-0378">Hydrolase</keyword>
<dbReference type="EMBL" id="PYEP01000001">
    <property type="protein sequence ID" value="PSN09907.1"/>
    <property type="molecule type" value="Genomic_DNA"/>
</dbReference>
<dbReference type="STRING" id="1388748.GCA_000463155_01782"/>
<dbReference type="PANTHER" id="PTHR42978">
    <property type="entry name" value="QUORUM-QUENCHING LACTONASE YTNP-RELATED-RELATED"/>
    <property type="match status" value="1"/>
</dbReference>
<dbReference type="PANTHER" id="PTHR42978:SF3">
    <property type="entry name" value="BLR3078 PROTEIN"/>
    <property type="match status" value="1"/>
</dbReference>
<evidence type="ECO:0000313" key="6">
    <source>
        <dbReference type="EMBL" id="PSN09907.1"/>
    </source>
</evidence>
<dbReference type="Gene3D" id="3.60.15.10">
    <property type="entry name" value="Ribonuclease Z/Hydroxyacylglutathione hydrolase-like"/>
    <property type="match status" value="1"/>
</dbReference>
<proteinExistence type="inferred from homology"/>
<dbReference type="SUPFAM" id="SSF56281">
    <property type="entry name" value="Metallo-hydrolase/oxidoreductase"/>
    <property type="match status" value="1"/>
</dbReference>
<evidence type="ECO:0000256" key="1">
    <source>
        <dbReference type="ARBA" id="ARBA00007749"/>
    </source>
</evidence>
<dbReference type="CDD" id="cd07742">
    <property type="entry name" value="metallo-hydrolase-like_MBL-fold"/>
    <property type="match status" value="1"/>
</dbReference>
<comment type="similarity">
    <text evidence="1">Belongs to the metallo-beta-lactamase superfamily.</text>
</comment>
<accession>A0A2P8VQR2</accession>
<evidence type="ECO:0000256" key="2">
    <source>
        <dbReference type="ARBA" id="ARBA00022723"/>
    </source>
</evidence>
<organism evidence="6 7">
    <name type="scientific">Siccibacter turicensis</name>
    <dbReference type="NCBI Taxonomy" id="357233"/>
    <lineage>
        <taxon>Bacteria</taxon>
        <taxon>Pseudomonadati</taxon>
        <taxon>Pseudomonadota</taxon>
        <taxon>Gammaproteobacteria</taxon>
        <taxon>Enterobacterales</taxon>
        <taxon>Enterobacteriaceae</taxon>
        <taxon>Siccibacter</taxon>
    </lineage>
</organism>
<dbReference type="AlphaFoldDB" id="A0A2P8VQR2"/>
<dbReference type="OrthoDB" id="5443440at2"/>
<evidence type="ECO:0000313" key="7">
    <source>
        <dbReference type="Proteomes" id="UP000240212"/>
    </source>
</evidence>
<name>A0A2P8VQR2_9ENTR</name>
<keyword evidence="7" id="KW-1185">Reference proteome</keyword>
<gene>
    <name evidence="6" type="ORF">C7G83_00665</name>
</gene>
<evidence type="ECO:0000256" key="3">
    <source>
        <dbReference type="ARBA" id="ARBA00022801"/>
    </source>
</evidence>
<comment type="caution">
    <text evidence="6">The sequence shown here is derived from an EMBL/GenBank/DDBJ whole genome shotgun (WGS) entry which is preliminary data.</text>
</comment>
<reference evidence="6 7" key="1">
    <citation type="submission" date="2018-03" db="EMBL/GenBank/DDBJ databases">
        <title>Draft genome sequence of the first documented clinical Siccibacter turicensis isolate in Austria.</title>
        <authorList>
            <person name="Lepuschitz S."/>
            <person name="Pekard-Amenitsch S."/>
            <person name="Haunold R."/>
            <person name="Schill S."/>
            <person name="Mach R."/>
            <person name="Allerberger F."/>
            <person name="Ruppitsch W."/>
            <person name="Forsythe S.J."/>
        </authorList>
    </citation>
    <scope>NUCLEOTIDE SEQUENCE [LARGE SCALE GENOMIC DNA]</scope>
    <source>
        <strain evidence="6 7">6100069499-17</strain>
    </source>
</reference>
<dbReference type="InterPro" id="IPR001279">
    <property type="entry name" value="Metallo-B-lactamas"/>
</dbReference>
<evidence type="ECO:0000256" key="4">
    <source>
        <dbReference type="ARBA" id="ARBA00022833"/>
    </source>
</evidence>
<dbReference type="InterPro" id="IPR036866">
    <property type="entry name" value="RibonucZ/Hydroxyglut_hydro"/>
</dbReference>